<reference evidence="9" key="1">
    <citation type="submission" date="2015-01" db="EMBL/GenBank/DDBJ databases">
        <title>Comparative genome analysis of Bacillus coagulans HM-08, Clostridium butyricum HM-68, Bacillus subtilis HM-66 and Bacillus paralicheniformis BL-09.</title>
        <authorList>
            <person name="Zhang H."/>
        </authorList>
    </citation>
    <scope>NUCLEOTIDE SEQUENCE [LARGE SCALE GENOMIC DNA]</scope>
    <source>
        <strain evidence="9">HM-08</strain>
    </source>
</reference>
<keyword evidence="2" id="KW-0813">Transport</keyword>
<dbReference type="InterPro" id="IPR010290">
    <property type="entry name" value="TM_effector"/>
</dbReference>
<feature type="transmembrane region" description="Helical" evidence="7">
    <location>
        <begin position="369"/>
        <end position="392"/>
    </location>
</feature>
<evidence type="ECO:0000313" key="9">
    <source>
        <dbReference type="Proteomes" id="UP000032024"/>
    </source>
</evidence>
<dbReference type="EMBL" id="CP010525">
    <property type="protein sequence ID" value="AJO21804.1"/>
    <property type="molecule type" value="Genomic_DNA"/>
</dbReference>
<dbReference type="PANTHER" id="PTHR23513">
    <property type="entry name" value="INTEGRAL MEMBRANE EFFLUX PROTEIN-RELATED"/>
    <property type="match status" value="1"/>
</dbReference>
<keyword evidence="4 7" id="KW-0812">Transmembrane</keyword>
<keyword evidence="3" id="KW-1003">Cell membrane</keyword>
<accession>A0AAN0T4D8</accession>
<name>A0AAN0T4D8_HEYCO</name>
<comment type="subcellular location">
    <subcellularLocation>
        <location evidence="1">Cell membrane</location>
        <topology evidence="1">Multi-pass membrane protein</topology>
    </subcellularLocation>
</comment>
<feature type="transmembrane region" description="Helical" evidence="7">
    <location>
        <begin position="288"/>
        <end position="306"/>
    </location>
</feature>
<feature type="transmembrane region" description="Helical" evidence="7">
    <location>
        <begin position="50"/>
        <end position="72"/>
    </location>
</feature>
<keyword evidence="5 7" id="KW-1133">Transmembrane helix</keyword>
<proteinExistence type="predicted"/>
<feature type="transmembrane region" description="Helical" evidence="7">
    <location>
        <begin position="255"/>
        <end position="276"/>
    </location>
</feature>
<dbReference type="RefSeq" id="WP_035183913.1">
    <property type="nucleotide sequence ID" value="NZ_CP010525.1"/>
</dbReference>
<protein>
    <submittedName>
        <fullName evidence="8">Major facilitator superfamily protein</fullName>
    </submittedName>
</protein>
<dbReference type="Gene3D" id="1.20.1250.20">
    <property type="entry name" value="MFS general substrate transporter like domains"/>
    <property type="match status" value="1"/>
</dbReference>
<dbReference type="Proteomes" id="UP000032024">
    <property type="component" value="Chromosome"/>
</dbReference>
<dbReference type="Pfam" id="PF05977">
    <property type="entry name" value="MFS_3"/>
    <property type="match status" value="1"/>
</dbReference>
<evidence type="ECO:0000256" key="5">
    <source>
        <dbReference type="ARBA" id="ARBA00022989"/>
    </source>
</evidence>
<dbReference type="GO" id="GO:0005886">
    <property type="term" value="C:plasma membrane"/>
    <property type="evidence" value="ECO:0007669"/>
    <property type="project" value="UniProtKB-SubCell"/>
</dbReference>
<evidence type="ECO:0000313" key="8">
    <source>
        <dbReference type="EMBL" id="AJO21804.1"/>
    </source>
</evidence>
<evidence type="ECO:0000256" key="2">
    <source>
        <dbReference type="ARBA" id="ARBA00022448"/>
    </source>
</evidence>
<sequence>MRNQSIFNTLSLSEKFKWFFLGQTVSLFGSAMTPVSLAFAILKVKQGQHLLGYILAAAVLPNILMLVIGGSIADRYRRDKLIRLSNLGSGCSQMGIAIIVLAGGNPYTIFPLAIINGILGAFTSPAMRGIIPELVERKHIKQANSLLNLSRSASKIVGPALAGTLVAIFGGGWGIAIDAVSFFIASIFMSRVHIPSHPVVSKTSFMHEIREGWSYFRKRRWIWLITGAFALINAVQIGVWQVLGPIIAKNTIGSTGWGLTLSIKAVGLLIASLVMLKLQLRYPLRDSLIAVAFGGIPLIVLGQGFALPYLLIVTAIAGVGQTISGIGWDTTLQQAIPRNKLSRVLAFDDLGAFITIPIGQVMAVPLAEIFGYKMVATIGGIIFILVALIPLLDRSIRKMNPEKERFSS</sequence>
<evidence type="ECO:0000256" key="1">
    <source>
        <dbReference type="ARBA" id="ARBA00004651"/>
    </source>
</evidence>
<keyword evidence="9" id="KW-1185">Reference proteome</keyword>
<dbReference type="SUPFAM" id="SSF103473">
    <property type="entry name" value="MFS general substrate transporter"/>
    <property type="match status" value="1"/>
</dbReference>
<evidence type="ECO:0000256" key="7">
    <source>
        <dbReference type="SAM" id="Phobius"/>
    </source>
</evidence>
<keyword evidence="6 7" id="KW-0472">Membrane</keyword>
<dbReference type="AlphaFoldDB" id="A0AAN0T4D8"/>
<dbReference type="CDD" id="cd06173">
    <property type="entry name" value="MFS_MefA_like"/>
    <property type="match status" value="1"/>
</dbReference>
<feature type="transmembrane region" description="Helical" evidence="7">
    <location>
        <begin position="156"/>
        <end position="176"/>
    </location>
</feature>
<gene>
    <name evidence="8" type="ORF">SB48_HM08orf01552</name>
</gene>
<evidence type="ECO:0000256" key="6">
    <source>
        <dbReference type="ARBA" id="ARBA00023136"/>
    </source>
</evidence>
<dbReference type="PANTHER" id="PTHR23513:SF11">
    <property type="entry name" value="STAPHYLOFERRIN A TRANSPORTER"/>
    <property type="match status" value="1"/>
</dbReference>
<evidence type="ECO:0000256" key="3">
    <source>
        <dbReference type="ARBA" id="ARBA00022475"/>
    </source>
</evidence>
<feature type="transmembrane region" description="Helical" evidence="7">
    <location>
        <begin position="221"/>
        <end position="243"/>
    </location>
</feature>
<dbReference type="InterPro" id="IPR036259">
    <property type="entry name" value="MFS_trans_sf"/>
</dbReference>
<organism evidence="8 9">
    <name type="scientific">Heyndrickxia coagulans</name>
    <name type="common">Weizmannia coagulans</name>
    <dbReference type="NCBI Taxonomy" id="1398"/>
    <lineage>
        <taxon>Bacteria</taxon>
        <taxon>Bacillati</taxon>
        <taxon>Bacillota</taxon>
        <taxon>Bacilli</taxon>
        <taxon>Bacillales</taxon>
        <taxon>Bacillaceae</taxon>
        <taxon>Heyndrickxia</taxon>
    </lineage>
</organism>
<evidence type="ECO:0000256" key="4">
    <source>
        <dbReference type="ARBA" id="ARBA00022692"/>
    </source>
</evidence>